<dbReference type="EMBL" id="DVLW01000188">
    <property type="protein sequence ID" value="HIT94876.1"/>
    <property type="molecule type" value="Genomic_DNA"/>
</dbReference>
<dbReference type="InterPro" id="IPR002528">
    <property type="entry name" value="MATE_fam"/>
</dbReference>
<feature type="transmembrane region" description="Helical" evidence="7">
    <location>
        <begin position="314"/>
        <end position="340"/>
    </location>
</feature>
<dbReference type="Pfam" id="PF01554">
    <property type="entry name" value="MatE"/>
    <property type="match status" value="2"/>
</dbReference>
<feature type="transmembrane region" description="Helical" evidence="7">
    <location>
        <begin position="352"/>
        <end position="370"/>
    </location>
</feature>
<sequence length="448" mass="47624">MTKGSPGKIIFAFTVPLFIGNLFQQFYNMVDAIIVGQFVGTGALAAVGSTGTIMFLITGLAMGMTNGFTLQVAQRFGANDMKGMRRAAVNATILSAIVSVVMTTISVVMMKPLLTFMHTPEDIFADAYSYIIIICGGLVAPMLYNLLSCLMRALGNSKVPLFFLIVAALLNILLDLLFIIQFNMGTAGAAWATIISQGISGLLCLLYIAKAIPILHPHKEDLRMDPHMMAVQLKIGVPMALQFSITAIGSMMVQTSLNMLGSTLVAAFTAAGKIEQLVTQAYVAMGTAMANYSAQNIGAGDVARIRKGFRSATIMGIIYSIVAGALVMTVGKYLTYLFISGDVSSVIDSVDLYLKCIGAFFIPLTIVNLYRNGIQGLGYGLLPMTAGIAELIGRGVVAVIAAQYHSYFGICMAGSVAWVLAGGLLLGLYAYIVRHDLSKLPPKPAENG</sequence>
<evidence type="ECO:0000256" key="6">
    <source>
        <dbReference type="ARBA" id="ARBA00023136"/>
    </source>
</evidence>
<feature type="transmembrane region" description="Helical" evidence="7">
    <location>
        <begin position="87"/>
        <end position="107"/>
    </location>
</feature>
<evidence type="ECO:0000256" key="5">
    <source>
        <dbReference type="ARBA" id="ARBA00022989"/>
    </source>
</evidence>
<evidence type="ECO:0000256" key="1">
    <source>
        <dbReference type="ARBA" id="ARBA00004651"/>
    </source>
</evidence>
<feature type="transmembrane region" description="Helical" evidence="7">
    <location>
        <begin position="127"/>
        <end position="147"/>
    </location>
</feature>
<dbReference type="PANTHER" id="PTHR43549">
    <property type="entry name" value="MULTIDRUG RESISTANCE PROTEIN YPNP-RELATED"/>
    <property type="match status" value="1"/>
</dbReference>
<reference evidence="8" key="2">
    <citation type="journal article" date="2021" name="PeerJ">
        <title>Extensive microbial diversity within the chicken gut microbiome revealed by metagenomics and culture.</title>
        <authorList>
            <person name="Gilroy R."/>
            <person name="Ravi A."/>
            <person name="Getino M."/>
            <person name="Pursley I."/>
            <person name="Horton D.L."/>
            <person name="Alikhan N.F."/>
            <person name="Baker D."/>
            <person name="Gharbi K."/>
            <person name="Hall N."/>
            <person name="Watson M."/>
            <person name="Adriaenssens E.M."/>
            <person name="Foster-Nyarko E."/>
            <person name="Jarju S."/>
            <person name="Secka A."/>
            <person name="Antonio M."/>
            <person name="Oren A."/>
            <person name="Chaudhuri R.R."/>
            <person name="La Ragione R."/>
            <person name="Hildebrand F."/>
            <person name="Pallen M.J."/>
        </authorList>
    </citation>
    <scope>NUCLEOTIDE SEQUENCE</scope>
    <source>
        <strain evidence="8">ChiBcec7-5410</strain>
    </source>
</reference>
<dbReference type="GO" id="GO:0042910">
    <property type="term" value="F:xenobiotic transmembrane transporter activity"/>
    <property type="evidence" value="ECO:0007669"/>
    <property type="project" value="InterPro"/>
</dbReference>
<dbReference type="InterPro" id="IPR048279">
    <property type="entry name" value="MdtK-like"/>
</dbReference>
<evidence type="ECO:0000313" key="8">
    <source>
        <dbReference type="EMBL" id="HIT94876.1"/>
    </source>
</evidence>
<organism evidence="8 9">
    <name type="scientific">Candidatus Faecivivens stercoripullorum</name>
    <dbReference type="NCBI Taxonomy" id="2840805"/>
    <lineage>
        <taxon>Bacteria</taxon>
        <taxon>Bacillati</taxon>
        <taxon>Bacillota</taxon>
        <taxon>Clostridia</taxon>
        <taxon>Eubacteriales</taxon>
        <taxon>Oscillospiraceae</taxon>
        <taxon>Oscillospiraceae incertae sedis</taxon>
        <taxon>Candidatus Faecivivens</taxon>
    </lineage>
</organism>
<protein>
    <submittedName>
        <fullName evidence="8">MATE family efflux transporter</fullName>
    </submittedName>
</protein>
<evidence type="ECO:0000256" key="7">
    <source>
        <dbReference type="SAM" id="Phobius"/>
    </source>
</evidence>
<dbReference type="AlphaFoldDB" id="A0A9D1H7W3"/>
<feature type="transmembrane region" description="Helical" evidence="7">
    <location>
        <begin position="159"/>
        <end position="182"/>
    </location>
</feature>
<comment type="caution">
    <text evidence="8">The sequence shown here is derived from an EMBL/GenBank/DDBJ whole genome shotgun (WGS) entry which is preliminary data.</text>
</comment>
<keyword evidence="3" id="KW-1003">Cell membrane</keyword>
<evidence type="ECO:0000256" key="3">
    <source>
        <dbReference type="ARBA" id="ARBA00022475"/>
    </source>
</evidence>
<feature type="transmembrane region" description="Helical" evidence="7">
    <location>
        <begin position="188"/>
        <end position="209"/>
    </location>
</feature>
<evidence type="ECO:0000313" key="9">
    <source>
        <dbReference type="Proteomes" id="UP000824160"/>
    </source>
</evidence>
<accession>A0A9D1H7W3</accession>
<evidence type="ECO:0000256" key="4">
    <source>
        <dbReference type="ARBA" id="ARBA00022692"/>
    </source>
</evidence>
<feature type="transmembrane region" description="Helical" evidence="7">
    <location>
        <begin position="9"/>
        <end position="27"/>
    </location>
</feature>
<dbReference type="NCBIfam" id="TIGR00797">
    <property type="entry name" value="matE"/>
    <property type="match status" value="1"/>
</dbReference>
<feature type="non-terminal residue" evidence="8">
    <location>
        <position position="1"/>
    </location>
</feature>
<keyword evidence="5 7" id="KW-1133">Transmembrane helix</keyword>
<gene>
    <name evidence="8" type="ORF">IAC43_06790</name>
</gene>
<dbReference type="GO" id="GO:0015297">
    <property type="term" value="F:antiporter activity"/>
    <property type="evidence" value="ECO:0007669"/>
    <property type="project" value="InterPro"/>
</dbReference>
<reference evidence="8" key="1">
    <citation type="submission" date="2020-10" db="EMBL/GenBank/DDBJ databases">
        <authorList>
            <person name="Gilroy R."/>
        </authorList>
    </citation>
    <scope>NUCLEOTIDE SEQUENCE</scope>
    <source>
        <strain evidence="8">ChiBcec7-5410</strain>
    </source>
</reference>
<dbReference type="Proteomes" id="UP000824160">
    <property type="component" value="Unassembled WGS sequence"/>
</dbReference>
<comment type="subcellular location">
    <subcellularLocation>
        <location evidence="1">Cell membrane</location>
        <topology evidence="1">Multi-pass membrane protein</topology>
    </subcellularLocation>
</comment>
<evidence type="ECO:0000256" key="2">
    <source>
        <dbReference type="ARBA" id="ARBA00022448"/>
    </source>
</evidence>
<keyword evidence="6 7" id="KW-0472">Membrane</keyword>
<name>A0A9D1H7W3_9FIRM</name>
<keyword evidence="2" id="KW-0813">Transport</keyword>
<dbReference type="PANTHER" id="PTHR43549:SF3">
    <property type="entry name" value="MULTIDRUG RESISTANCE PROTEIN YPNP-RELATED"/>
    <property type="match status" value="1"/>
</dbReference>
<proteinExistence type="predicted"/>
<feature type="transmembrane region" description="Helical" evidence="7">
    <location>
        <begin position="407"/>
        <end position="433"/>
    </location>
</feature>
<dbReference type="InterPro" id="IPR052031">
    <property type="entry name" value="Membrane_Transporter-Flippase"/>
</dbReference>
<dbReference type="PIRSF" id="PIRSF006603">
    <property type="entry name" value="DinF"/>
    <property type="match status" value="1"/>
</dbReference>
<dbReference type="CDD" id="cd13138">
    <property type="entry name" value="MATE_yoeA_like"/>
    <property type="match status" value="1"/>
</dbReference>
<dbReference type="GO" id="GO:0005886">
    <property type="term" value="C:plasma membrane"/>
    <property type="evidence" value="ECO:0007669"/>
    <property type="project" value="UniProtKB-SubCell"/>
</dbReference>
<feature type="transmembrane region" description="Helical" evidence="7">
    <location>
        <begin position="377"/>
        <end position="401"/>
    </location>
</feature>
<feature type="transmembrane region" description="Helical" evidence="7">
    <location>
        <begin position="33"/>
        <end position="66"/>
    </location>
</feature>
<keyword evidence="4 7" id="KW-0812">Transmembrane</keyword>